<keyword evidence="4" id="KW-1185">Reference proteome</keyword>
<evidence type="ECO:0000256" key="1">
    <source>
        <dbReference type="SAM" id="Phobius"/>
    </source>
</evidence>
<accession>A0A922I744</accession>
<keyword evidence="1" id="KW-0472">Membrane</keyword>
<sequence>MDITVIIFIFWTSSLFVLTCSYDEQWPIITTIDMIDIHDGQESITMNQNVITSTLITSTIQSDEQSESMTTMTNMNKIDEQIVDNFRPTVDDDGQQKLNNDKINRLNTNGQIDNCCLNNQTITEIEKIVETIIKNMKSSIILAIYENITDTLNVDQIISTTVDSIINSTSKPNVDEITIVPYNGENITETTMKSMNRTRVNLTNNNNNNNNIINTAGQWFTIWIWLLLLQIEIILLIAIIAICILMRKNSYNNNDDDDDGDGIKSISKYDLAFDNNGMIIDQSSSNISSSINENCLFQMSSQSTQPPPPPTLEIQRQMIFKSEKFQRKLSEPLSIEKTNPSTSGGSGQYWLWARPSTPIMKNVNKIVMNECRL</sequence>
<organism evidence="3 4">
    <name type="scientific">Dermatophagoides farinae</name>
    <name type="common">American house dust mite</name>
    <dbReference type="NCBI Taxonomy" id="6954"/>
    <lineage>
        <taxon>Eukaryota</taxon>
        <taxon>Metazoa</taxon>
        <taxon>Ecdysozoa</taxon>
        <taxon>Arthropoda</taxon>
        <taxon>Chelicerata</taxon>
        <taxon>Arachnida</taxon>
        <taxon>Acari</taxon>
        <taxon>Acariformes</taxon>
        <taxon>Sarcoptiformes</taxon>
        <taxon>Astigmata</taxon>
        <taxon>Psoroptidia</taxon>
        <taxon>Analgoidea</taxon>
        <taxon>Pyroglyphidae</taxon>
        <taxon>Dermatophagoidinae</taxon>
        <taxon>Dermatophagoides</taxon>
    </lineage>
</organism>
<proteinExistence type="predicted"/>
<keyword evidence="1" id="KW-0812">Transmembrane</keyword>
<dbReference type="Proteomes" id="UP000790347">
    <property type="component" value="Unassembled WGS sequence"/>
</dbReference>
<keyword evidence="2" id="KW-0732">Signal</keyword>
<name>A0A922I744_DERFA</name>
<gene>
    <name evidence="3" type="ORF">DERF_004338</name>
</gene>
<feature type="transmembrane region" description="Helical" evidence="1">
    <location>
        <begin position="222"/>
        <end position="245"/>
    </location>
</feature>
<dbReference type="AlphaFoldDB" id="A0A922I744"/>
<comment type="caution">
    <text evidence="3">The sequence shown here is derived from an EMBL/GenBank/DDBJ whole genome shotgun (WGS) entry which is preliminary data.</text>
</comment>
<evidence type="ECO:0000313" key="3">
    <source>
        <dbReference type="EMBL" id="KAH9520638.1"/>
    </source>
</evidence>
<dbReference type="EMBL" id="ASGP02000002">
    <property type="protein sequence ID" value="KAH9520638.1"/>
    <property type="molecule type" value="Genomic_DNA"/>
</dbReference>
<keyword evidence="1" id="KW-1133">Transmembrane helix</keyword>
<feature type="signal peptide" evidence="2">
    <location>
        <begin position="1"/>
        <end position="21"/>
    </location>
</feature>
<protein>
    <submittedName>
        <fullName evidence="3">Uncharacterized protein</fullName>
    </submittedName>
</protein>
<evidence type="ECO:0000256" key="2">
    <source>
        <dbReference type="SAM" id="SignalP"/>
    </source>
</evidence>
<reference evidence="3" key="1">
    <citation type="submission" date="2013-05" db="EMBL/GenBank/DDBJ databases">
        <authorList>
            <person name="Yim A.K.Y."/>
            <person name="Chan T.F."/>
            <person name="Ji K.M."/>
            <person name="Liu X.Y."/>
            <person name="Zhou J.W."/>
            <person name="Li R.Q."/>
            <person name="Yang K.Y."/>
            <person name="Li J."/>
            <person name="Li M."/>
            <person name="Law P.T.W."/>
            <person name="Wu Y.L."/>
            <person name="Cai Z.L."/>
            <person name="Qin H."/>
            <person name="Bao Y."/>
            <person name="Leung R.K.K."/>
            <person name="Ng P.K.S."/>
            <person name="Zou J."/>
            <person name="Zhong X.J."/>
            <person name="Ran P.X."/>
            <person name="Zhong N.S."/>
            <person name="Liu Z.G."/>
            <person name="Tsui S.K.W."/>
        </authorList>
    </citation>
    <scope>NUCLEOTIDE SEQUENCE</scope>
    <source>
        <strain evidence="3">Derf</strain>
        <tissue evidence="3">Whole organism</tissue>
    </source>
</reference>
<reference evidence="3" key="2">
    <citation type="journal article" date="2022" name="Res Sq">
        <title>Comparative Genomics Reveals Insights into the Divergent Evolution of Astigmatic Mites and Household Pest Adaptations.</title>
        <authorList>
            <person name="Xiong Q."/>
            <person name="Wan A.T.-Y."/>
            <person name="Liu X.-Y."/>
            <person name="Fung C.S.-H."/>
            <person name="Xiao X."/>
            <person name="Malainual N."/>
            <person name="Hou J."/>
            <person name="Wang L."/>
            <person name="Wang M."/>
            <person name="Yang K."/>
            <person name="Cui Y."/>
            <person name="Leung E."/>
            <person name="Nong W."/>
            <person name="Shin S.-K."/>
            <person name="Au S."/>
            <person name="Jeong K.Y."/>
            <person name="Chew F.T."/>
            <person name="Hui J."/>
            <person name="Leung T.F."/>
            <person name="Tungtrongchitr A."/>
            <person name="Zhong N."/>
            <person name="Liu Z."/>
            <person name="Tsui S."/>
        </authorList>
    </citation>
    <scope>NUCLEOTIDE SEQUENCE</scope>
    <source>
        <strain evidence="3">Derf</strain>
        <tissue evidence="3">Whole organism</tissue>
    </source>
</reference>
<evidence type="ECO:0000313" key="4">
    <source>
        <dbReference type="Proteomes" id="UP000790347"/>
    </source>
</evidence>
<feature type="chain" id="PRO_5037942380" evidence="2">
    <location>
        <begin position="22"/>
        <end position="373"/>
    </location>
</feature>